<protein>
    <submittedName>
        <fullName evidence="1">1472_t:CDS:1</fullName>
    </submittedName>
</protein>
<reference evidence="1" key="1">
    <citation type="submission" date="2021-06" db="EMBL/GenBank/DDBJ databases">
        <authorList>
            <person name="Kallberg Y."/>
            <person name="Tangrot J."/>
            <person name="Rosling A."/>
        </authorList>
    </citation>
    <scope>NUCLEOTIDE SEQUENCE</scope>
    <source>
        <strain evidence="1">87-6 pot B 2015</strain>
    </source>
</reference>
<dbReference type="EMBL" id="CAJVPP010007869">
    <property type="protein sequence ID" value="CAG8692207.1"/>
    <property type="molecule type" value="Genomic_DNA"/>
</dbReference>
<keyword evidence="2" id="KW-1185">Reference proteome</keyword>
<dbReference type="AlphaFoldDB" id="A0A9N9ES49"/>
<feature type="non-terminal residue" evidence="1">
    <location>
        <position position="1"/>
    </location>
</feature>
<organism evidence="1 2">
    <name type="scientific">Funneliformis mosseae</name>
    <name type="common">Endomycorrhizal fungus</name>
    <name type="synonym">Glomus mosseae</name>
    <dbReference type="NCBI Taxonomy" id="27381"/>
    <lineage>
        <taxon>Eukaryota</taxon>
        <taxon>Fungi</taxon>
        <taxon>Fungi incertae sedis</taxon>
        <taxon>Mucoromycota</taxon>
        <taxon>Glomeromycotina</taxon>
        <taxon>Glomeromycetes</taxon>
        <taxon>Glomerales</taxon>
        <taxon>Glomeraceae</taxon>
        <taxon>Funneliformis</taxon>
    </lineage>
</organism>
<evidence type="ECO:0000313" key="2">
    <source>
        <dbReference type="Proteomes" id="UP000789375"/>
    </source>
</evidence>
<gene>
    <name evidence="1" type="ORF">FMOSSE_LOCUS13401</name>
</gene>
<proteinExistence type="predicted"/>
<dbReference type="Proteomes" id="UP000789375">
    <property type="component" value="Unassembled WGS sequence"/>
</dbReference>
<evidence type="ECO:0000313" key="1">
    <source>
        <dbReference type="EMBL" id="CAG8692207.1"/>
    </source>
</evidence>
<sequence length="57" mass="6579">TLSIEIELDNEEVVVPNEEINYIVPNEGIDYELSNEGIDYESDYEMPIEIETDSEIL</sequence>
<comment type="caution">
    <text evidence="1">The sequence shown here is derived from an EMBL/GenBank/DDBJ whole genome shotgun (WGS) entry which is preliminary data.</text>
</comment>
<name>A0A9N9ES49_FUNMO</name>
<accession>A0A9N9ES49</accession>